<name>A0ABV6Z2K0_UNCC1</name>
<organism evidence="3 4">
    <name type="scientific">candidate division CSSED10-310 bacterium</name>
    <dbReference type="NCBI Taxonomy" id="2855610"/>
    <lineage>
        <taxon>Bacteria</taxon>
        <taxon>Bacteria division CSSED10-310</taxon>
    </lineage>
</organism>
<evidence type="ECO:0000256" key="1">
    <source>
        <dbReference type="SAM" id="MobiDB-lite"/>
    </source>
</evidence>
<keyword evidence="2" id="KW-0472">Membrane</keyword>
<accession>A0ABV6Z2K0</accession>
<reference evidence="3 4" key="1">
    <citation type="submission" date="2024-09" db="EMBL/GenBank/DDBJ databases">
        <title>Laminarin stimulates single cell rates of sulfate reduction while oxygen inhibits transcriptomic activity in coastal marine sediment.</title>
        <authorList>
            <person name="Lindsay M."/>
            <person name="Orcutt B."/>
            <person name="Emerson D."/>
            <person name="Stepanauskas R."/>
            <person name="D'Angelo T."/>
        </authorList>
    </citation>
    <scope>NUCLEOTIDE SEQUENCE [LARGE SCALE GENOMIC DNA]</scope>
    <source>
        <strain evidence="3">SAG AM-311-K15</strain>
    </source>
</reference>
<feature type="transmembrane region" description="Helical" evidence="2">
    <location>
        <begin position="54"/>
        <end position="72"/>
    </location>
</feature>
<sequence>MNDQHNGLTDEERQAFQALREGNYYSRKNEDRIVKTLKKQGLIQSSPRPGFQNFLWLATAAAALILTFMLGVQYGRQIVPQPSPAIEHVETKKIPSVPDLDMPRSPKVANNQLPVEDYRDEPDRPGNENELFAKTLRSDACD</sequence>
<feature type="region of interest" description="Disordered" evidence="1">
    <location>
        <begin position="94"/>
        <end position="142"/>
    </location>
</feature>
<gene>
    <name evidence="3" type="ORF">ACFL27_20950</name>
</gene>
<keyword evidence="2" id="KW-1133">Transmembrane helix</keyword>
<evidence type="ECO:0000313" key="4">
    <source>
        <dbReference type="Proteomes" id="UP001594351"/>
    </source>
</evidence>
<evidence type="ECO:0000313" key="3">
    <source>
        <dbReference type="EMBL" id="MFC1852675.1"/>
    </source>
</evidence>
<keyword evidence="2" id="KW-0812">Transmembrane</keyword>
<dbReference type="Proteomes" id="UP001594351">
    <property type="component" value="Unassembled WGS sequence"/>
</dbReference>
<protein>
    <submittedName>
        <fullName evidence="3">Uncharacterized protein</fullName>
    </submittedName>
</protein>
<keyword evidence="4" id="KW-1185">Reference proteome</keyword>
<dbReference type="EMBL" id="JBHPBY010000348">
    <property type="protein sequence ID" value="MFC1852675.1"/>
    <property type="molecule type" value="Genomic_DNA"/>
</dbReference>
<proteinExistence type="predicted"/>
<comment type="caution">
    <text evidence="3">The sequence shown here is derived from an EMBL/GenBank/DDBJ whole genome shotgun (WGS) entry which is preliminary data.</text>
</comment>
<evidence type="ECO:0000256" key="2">
    <source>
        <dbReference type="SAM" id="Phobius"/>
    </source>
</evidence>